<dbReference type="KEGG" id="cam:101493476"/>
<dbReference type="STRING" id="3827.A0A1S2YX14"/>
<dbReference type="AlphaFoldDB" id="A0A1S2YX14"/>
<protein>
    <submittedName>
        <fullName evidence="3">Uncharacterized protein LOC101493476</fullName>
    </submittedName>
</protein>
<dbReference type="PaxDb" id="3827-XP_004511304.1"/>
<reference evidence="3" key="2">
    <citation type="submission" date="2025-08" db="UniProtKB">
        <authorList>
            <consortium name="RefSeq"/>
        </authorList>
    </citation>
    <scope>IDENTIFICATION</scope>
    <source>
        <tissue evidence="3">Etiolated seedlings</tissue>
    </source>
</reference>
<dbReference type="PANTHER" id="PTHR35109">
    <property type="entry name" value="GLUTAMATE RACEMASE"/>
    <property type="match status" value="1"/>
</dbReference>
<proteinExistence type="predicted"/>
<feature type="region of interest" description="Disordered" evidence="1">
    <location>
        <begin position="23"/>
        <end position="44"/>
    </location>
</feature>
<reference evidence="2" key="1">
    <citation type="journal article" date="2013" name="Nat. Biotechnol.">
        <title>Draft genome sequence of chickpea (Cicer arietinum) provides a resource for trait improvement.</title>
        <authorList>
            <person name="Varshney R.K."/>
            <person name="Song C."/>
            <person name="Saxena R.K."/>
            <person name="Azam S."/>
            <person name="Yu S."/>
            <person name="Sharpe A.G."/>
            <person name="Cannon S."/>
            <person name="Baek J."/>
            <person name="Rosen B.D."/>
            <person name="Tar'an B."/>
            <person name="Millan T."/>
            <person name="Zhang X."/>
            <person name="Ramsay L.D."/>
            <person name="Iwata A."/>
            <person name="Wang Y."/>
            <person name="Nelson W."/>
            <person name="Farmer A.D."/>
            <person name="Gaur P.M."/>
            <person name="Soderlund C."/>
            <person name="Penmetsa R.V."/>
            <person name="Xu C."/>
            <person name="Bharti A.K."/>
            <person name="He W."/>
            <person name="Winter P."/>
            <person name="Zhao S."/>
            <person name="Hane J.K."/>
            <person name="Carrasquilla-Garcia N."/>
            <person name="Condie J.A."/>
            <person name="Upadhyaya H.D."/>
            <person name="Luo M.C."/>
            <person name="Thudi M."/>
            <person name="Gowda C.L."/>
            <person name="Singh N.P."/>
            <person name="Lichtenzveig J."/>
            <person name="Gali K.K."/>
            <person name="Rubio J."/>
            <person name="Nadarajan N."/>
            <person name="Dolezel J."/>
            <person name="Bansal K.C."/>
            <person name="Xu X."/>
            <person name="Edwards D."/>
            <person name="Zhang G."/>
            <person name="Kahl G."/>
            <person name="Gil J."/>
            <person name="Singh K.B."/>
            <person name="Datta S.K."/>
            <person name="Jackson S.A."/>
            <person name="Wang J."/>
            <person name="Cook D.R."/>
        </authorList>
    </citation>
    <scope>NUCLEOTIDE SEQUENCE [LARGE SCALE GENOMIC DNA]</scope>
    <source>
        <strain evidence="2">cv. CDC Frontier</strain>
    </source>
</reference>
<gene>
    <name evidence="3" type="primary">LOC101493476</name>
</gene>
<evidence type="ECO:0000313" key="2">
    <source>
        <dbReference type="Proteomes" id="UP000087171"/>
    </source>
</evidence>
<evidence type="ECO:0000313" key="3">
    <source>
        <dbReference type="RefSeq" id="XP_004511304.1"/>
    </source>
</evidence>
<dbReference type="RefSeq" id="XP_004511304.1">
    <property type="nucleotide sequence ID" value="XM_004511247.3"/>
</dbReference>
<name>A0A1S2YX14_CICAR</name>
<dbReference type="GeneID" id="101493476"/>
<dbReference type="Proteomes" id="UP000087171">
    <property type="component" value="Chromosome Ca8"/>
</dbReference>
<organism evidence="2 3">
    <name type="scientific">Cicer arietinum</name>
    <name type="common">Chickpea</name>
    <name type="synonym">Garbanzo</name>
    <dbReference type="NCBI Taxonomy" id="3827"/>
    <lineage>
        <taxon>Eukaryota</taxon>
        <taxon>Viridiplantae</taxon>
        <taxon>Streptophyta</taxon>
        <taxon>Embryophyta</taxon>
        <taxon>Tracheophyta</taxon>
        <taxon>Spermatophyta</taxon>
        <taxon>Magnoliopsida</taxon>
        <taxon>eudicotyledons</taxon>
        <taxon>Gunneridae</taxon>
        <taxon>Pentapetalae</taxon>
        <taxon>rosids</taxon>
        <taxon>fabids</taxon>
        <taxon>Fabales</taxon>
        <taxon>Fabaceae</taxon>
        <taxon>Papilionoideae</taxon>
        <taxon>50 kb inversion clade</taxon>
        <taxon>NPAAA clade</taxon>
        <taxon>Hologalegina</taxon>
        <taxon>IRL clade</taxon>
        <taxon>Cicereae</taxon>
        <taxon>Cicer</taxon>
    </lineage>
</organism>
<keyword evidence="2" id="KW-1185">Reference proteome</keyword>
<evidence type="ECO:0000256" key="1">
    <source>
        <dbReference type="SAM" id="MobiDB-lite"/>
    </source>
</evidence>
<dbReference type="PANTHER" id="PTHR35109:SF1">
    <property type="entry name" value="GLUTAMATE RACEMASE"/>
    <property type="match status" value="1"/>
</dbReference>
<feature type="compositionally biased region" description="Polar residues" evidence="1">
    <location>
        <begin position="28"/>
        <end position="42"/>
    </location>
</feature>
<dbReference type="OrthoDB" id="1930788at2759"/>
<sequence>MARGGGGPGVAARSNLLLHHLRRAKGAESSTGQQVPKSSSGKDSCWWIPHPRTGIYFPAGHDWVMEDVPDGAATFAETCCFRNI</sequence>
<accession>A0A1S2YX14</accession>